<sequence length="371" mass="40935">MSGKNPTPSDRRRGSRANLSAKKPKYKPSVKAPPPPRATAESQEILDHFRNAFSTLFTPHLPSILQTVKTHLFKRDFLRAFGSQENLEAYVVRWSPSRALAYREVFLEICQEVRDVFDLNAKRAGPVEVVCIGGGAGAEAVAIAAVVKSLLRDDTREDEKGDDSTSPPSSAEEELEKAVSSLGISSQATIDTTASESSRSQSLHLTAIDIADWAPILTTLSTALTTPPSPRYPAFIAPSTFSITFKHHDILTPPTTPLIPPSTSLITLLFTTNELYTQSRAATTQFLLSLKEQTHAGCLLLVLESAGSYSTIQVNGKTFPMGMLLDHTLLAGDVWERLVGEDAKWYRLPEGLRYPIELENMRYFVRVYKRT</sequence>
<protein>
    <recommendedName>
        <fullName evidence="4">25S rRNA (Uridine(2843)-N(3))-methyltransferase</fullName>
    </recommendedName>
</protein>
<feature type="region of interest" description="Disordered" evidence="1">
    <location>
        <begin position="1"/>
        <end position="40"/>
    </location>
</feature>
<keyword evidence="3" id="KW-1185">Reference proteome</keyword>
<evidence type="ECO:0008006" key="4">
    <source>
        <dbReference type="Google" id="ProtNLM"/>
    </source>
</evidence>
<accession>A0ABR3GKW4</accession>
<gene>
    <name evidence="2" type="ORF">Q9L58_004513</name>
</gene>
<organism evidence="2 3">
    <name type="scientific">Discina gigas</name>
    <dbReference type="NCBI Taxonomy" id="1032678"/>
    <lineage>
        <taxon>Eukaryota</taxon>
        <taxon>Fungi</taxon>
        <taxon>Dikarya</taxon>
        <taxon>Ascomycota</taxon>
        <taxon>Pezizomycotina</taxon>
        <taxon>Pezizomycetes</taxon>
        <taxon>Pezizales</taxon>
        <taxon>Discinaceae</taxon>
        <taxon>Discina</taxon>
    </lineage>
</organism>
<feature type="region of interest" description="Disordered" evidence="1">
    <location>
        <begin position="154"/>
        <end position="183"/>
    </location>
</feature>
<feature type="compositionally biased region" description="Basic and acidic residues" evidence="1">
    <location>
        <begin position="154"/>
        <end position="163"/>
    </location>
</feature>
<name>A0ABR3GKW4_9PEZI</name>
<dbReference type="EMBL" id="JBBBZM010000048">
    <property type="protein sequence ID" value="KAL0636557.1"/>
    <property type="molecule type" value="Genomic_DNA"/>
</dbReference>
<dbReference type="Proteomes" id="UP001447188">
    <property type="component" value="Unassembled WGS sequence"/>
</dbReference>
<reference evidence="2 3" key="1">
    <citation type="submission" date="2024-02" db="EMBL/GenBank/DDBJ databases">
        <title>Discinaceae phylogenomics.</title>
        <authorList>
            <person name="Dirks A.C."/>
            <person name="James T.Y."/>
        </authorList>
    </citation>
    <scope>NUCLEOTIDE SEQUENCE [LARGE SCALE GENOMIC DNA]</scope>
    <source>
        <strain evidence="2 3">ACD0624</strain>
    </source>
</reference>
<evidence type="ECO:0000313" key="3">
    <source>
        <dbReference type="Proteomes" id="UP001447188"/>
    </source>
</evidence>
<dbReference type="Pfam" id="PF11312">
    <property type="entry name" value="Methyltransf_34"/>
    <property type="match status" value="1"/>
</dbReference>
<evidence type="ECO:0000256" key="1">
    <source>
        <dbReference type="SAM" id="MobiDB-lite"/>
    </source>
</evidence>
<comment type="caution">
    <text evidence="2">The sequence shown here is derived from an EMBL/GenBank/DDBJ whole genome shotgun (WGS) entry which is preliminary data.</text>
</comment>
<proteinExistence type="predicted"/>
<evidence type="ECO:0000313" key="2">
    <source>
        <dbReference type="EMBL" id="KAL0636557.1"/>
    </source>
</evidence>
<dbReference type="InterPro" id="IPR021463">
    <property type="entry name" value="Methyltransf_34"/>
</dbReference>